<evidence type="ECO:0000313" key="3">
    <source>
        <dbReference type="Proteomes" id="UP001595604"/>
    </source>
</evidence>
<feature type="transmembrane region" description="Helical" evidence="1">
    <location>
        <begin position="159"/>
        <end position="177"/>
    </location>
</feature>
<comment type="caution">
    <text evidence="2">The sequence shown here is derived from an EMBL/GenBank/DDBJ whole genome shotgun (WGS) entry which is preliminary data.</text>
</comment>
<keyword evidence="1" id="KW-0472">Membrane</keyword>
<accession>A0ABV7IYM3</accession>
<evidence type="ECO:0000313" key="2">
    <source>
        <dbReference type="EMBL" id="MFC3175317.1"/>
    </source>
</evidence>
<keyword evidence="1" id="KW-1133">Transmembrane helix</keyword>
<keyword evidence="3" id="KW-1185">Reference proteome</keyword>
<proteinExistence type="predicted"/>
<name>A0ABV7IYM3_9SPHN</name>
<reference evidence="3" key="1">
    <citation type="journal article" date="2019" name="Int. J. Syst. Evol. Microbiol.">
        <title>The Global Catalogue of Microorganisms (GCM) 10K type strain sequencing project: providing services to taxonomists for standard genome sequencing and annotation.</title>
        <authorList>
            <consortium name="The Broad Institute Genomics Platform"/>
            <consortium name="The Broad Institute Genome Sequencing Center for Infectious Disease"/>
            <person name="Wu L."/>
            <person name="Ma J."/>
        </authorList>
    </citation>
    <scope>NUCLEOTIDE SEQUENCE [LARGE SCALE GENOMIC DNA]</scope>
    <source>
        <strain evidence="3">KCTC 42984</strain>
    </source>
</reference>
<organism evidence="2 3">
    <name type="scientific">Novosphingobium bradum</name>
    <dbReference type="NCBI Taxonomy" id="1737444"/>
    <lineage>
        <taxon>Bacteria</taxon>
        <taxon>Pseudomonadati</taxon>
        <taxon>Pseudomonadota</taxon>
        <taxon>Alphaproteobacteria</taxon>
        <taxon>Sphingomonadales</taxon>
        <taxon>Sphingomonadaceae</taxon>
        <taxon>Novosphingobium</taxon>
    </lineage>
</organism>
<feature type="transmembrane region" description="Helical" evidence="1">
    <location>
        <begin position="35"/>
        <end position="57"/>
    </location>
</feature>
<keyword evidence="1" id="KW-0812">Transmembrane</keyword>
<gene>
    <name evidence="2" type="ORF">ACFOD9_13740</name>
</gene>
<feature type="transmembrane region" description="Helical" evidence="1">
    <location>
        <begin position="69"/>
        <end position="87"/>
    </location>
</feature>
<dbReference type="RefSeq" id="WP_379510696.1">
    <property type="nucleotide sequence ID" value="NZ_JBHRTQ010000013.1"/>
</dbReference>
<dbReference type="Proteomes" id="UP001595604">
    <property type="component" value="Unassembled WGS sequence"/>
</dbReference>
<protein>
    <recommendedName>
        <fullName evidence="4">GDT1 family protein</fullName>
    </recommendedName>
</protein>
<dbReference type="EMBL" id="JBHRTQ010000013">
    <property type="protein sequence ID" value="MFC3175317.1"/>
    <property type="molecule type" value="Genomic_DNA"/>
</dbReference>
<evidence type="ECO:0000256" key="1">
    <source>
        <dbReference type="SAM" id="Phobius"/>
    </source>
</evidence>
<feature type="transmembrane region" description="Helical" evidence="1">
    <location>
        <begin position="132"/>
        <end position="153"/>
    </location>
</feature>
<evidence type="ECO:0008006" key="4">
    <source>
        <dbReference type="Google" id="ProtNLM"/>
    </source>
</evidence>
<sequence length="178" mass="17627">MSGFLFALIACLLASLGARDQVLLARLTVAQGPRPLLLAVALISAAATAAFAAWAGARVLADLAPPLRTIAAALALLLAGGEMLLLGPGKPPAEPTRSLFAAFLVLAAQQVTDSARLLVLAFAVGTAAPIPAGLGGALGSGAALVLAWLAPVLPARLGRARPLAGALIALIGAVLLVR</sequence>